<protein>
    <submittedName>
        <fullName evidence="2">Uncharacterized protein</fullName>
    </submittedName>
</protein>
<organism evidence="2 3">
    <name type="scientific">Actinoplanes couchii</name>
    <dbReference type="NCBI Taxonomy" id="403638"/>
    <lineage>
        <taxon>Bacteria</taxon>
        <taxon>Bacillati</taxon>
        <taxon>Actinomycetota</taxon>
        <taxon>Actinomycetes</taxon>
        <taxon>Micromonosporales</taxon>
        <taxon>Micromonosporaceae</taxon>
        <taxon>Actinoplanes</taxon>
    </lineage>
</organism>
<name>A0ABQ3XDH0_9ACTN</name>
<feature type="region of interest" description="Disordered" evidence="1">
    <location>
        <begin position="1"/>
        <end position="73"/>
    </location>
</feature>
<evidence type="ECO:0000313" key="2">
    <source>
        <dbReference type="EMBL" id="GID56537.1"/>
    </source>
</evidence>
<dbReference type="Proteomes" id="UP000612282">
    <property type="component" value="Unassembled WGS sequence"/>
</dbReference>
<reference evidence="2 3" key="1">
    <citation type="submission" date="2021-01" db="EMBL/GenBank/DDBJ databases">
        <title>Whole genome shotgun sequence of Actinoplanes couchii NBRC 106145.</title>
        <authorList>
            <person name="Komaki H."/>
            <person name="Tamura T."/>
        </authorList>
    </citation>
    <scope>NUCLEOTIDE SEQUENCE [LARGE SCALE GENOMIC DNA]</scope>
    <source>
        <strain evidence="2 3">NBRC 106145</strain>
    </source>
</reference>
<gene>
    <name evidence="2" type="ORF">Aco03nite_049410</name>
</gene>
<dbReference type="EMBL" id="BOMG01000058">
    <property type="protein sequence ID" value="GID56537.1"/>
    <property type="molecule type" value="Genomic_DNA"/>
</dbReference>
<sequence length="73" mass="7774">MATANVVSRAAARRTWLPVAPANRRTRSSGPQRRVVMSSVPNGREGTDTGGDHEPETGEHSDRPTALRLGLPG</sequence>
<comment type="caution">
    <text evidence="2">The sequence shown here is derived from an EMBL/GenBank/DDBJ whole genome shotgun (WGS) entry which is preliminary data.</text>
</comment>
<accession>A0ABQ3XDH0</accession>
<feature type="compositionally biased region" description="Basic and acidic residues" evidence="1">
    <location>
        <begin position="45"/>
        <end position="65"/>
    </location>
</feature>
<keyword evidence="3" id="KW-1185">Reference proteome</keyword>
<proteinExistence type="predicted"/>
<evidence type="ECO:0000256" key="1">
    <source>
        <dbReference type="SAM" id="MobiDB-lite"/>
    </source>
</evidence>
<evidence type="ECO:0000313" key="3">
    <source>
        <dbReference type="Proteomes" id="UP000612282"/>
    </source>
</evidence>